<accession>A0A6J5KYM8</accession>
<name>A0A6J5KYM8_9CAUD</name>
<sequence>MATSPTQLSLKKLREEGYTVAVVEHWNAWAKIRQDLFGFIDLLALKGKEVLAVQTTTATNMSARAKKIADHENVGAVREAGWTIHIHGWHQDDKRKWHCKVKDVS</sequence>
<organism evidence="1">
    <name type="scientific">uncultured Caudovirales phage</name>
    <dbReference type="NCBI Taxonomy" id="2100421"/>
    <lineage>
        <taxon>Viruses</taxon>
        <taxon>Duplodnaviria</taxon>
        <taxon>Heunggongvirae</taxon>
        <taxon>Uroviricota</taxon>
        <taxon>Caudoviricetes</taxon>
        <taxon>Peduoviridae</taxon>
        <taxon>Maltschvirus</taxon>
        <taxon>Maltschvirus maltsch</taxon>
    </lineage>
</organism>
<reference evidence="1" key="1">
    <citation type="submission" date="2020-04" db="EMBL/GenBank/DDBJ databases">
        <authorList>
            <person name="Chiriac C."/>
            <person name="Salcher M."/>
            <person name="Ghai R."/>
            <person name="Kavagutti S V."/>
        </authorList>
    </citation>
    <scope>NUCLEOTIDE SEQUENCE</scope>
</reference>
<gene>
    <name evidence="1" type="ORF">UFOVP89_23</name>
</gene>
<protein>
    <submittedName>
        <fullName evidence="1">Uncharacterized protein</fullName>
    </submittedName>
</protein>
<proteinExistence type="predicted"/>
<dbReference type="EMBL" id="LR796197">
    <property type="protein sequence ID" value="CAB4126365.1"/>
    <property type="molecule type" value="Genomic_DNA"/>
</dbReference>
<evidence type="ECO:0000313" key="1">
    <source>
        <dbReference type="EMBL" id="CAB4126365.1"/>
    </source>
</evidence>